<comment type="caution">
    <text evidence="2">The sequence shown here is derived from an EMBL/GenBank/DDBJ whole genome shotgun (WGS) entry which is preliminary data.</text>
</comment>
<dbReference type="SUPFAM" id="SSF52833">
    <property type="entry name" value="Thioredoxin-like"/>
    <property type="match status" value="1"/>
</dbReference>
<proteinExistence type="predicted"/>
<dbReference type="InterPro" id="IPR036249">
    <property type="entry name" value="Thioredoxin-like_sf"/>
</dbReference>
<evidence type="ECO:0000313" key="2">
    <source>
        <dbReference type="EMBL" id="PZR16608.1"/>
    </source>
</evidence>
<dbReference type="Pfam" id="PF00085">
    <property type="entry name" value="Thioredoxin"/>
    <property type="match status" value="1"/>
</dbReference>
<name>A0A2W5V5I1_9BACT</name>
<dbReference type="InterPro" id="IPR013766">
    <property type="entry name" value="Thioredoxin_domain"/>
</dbReference>
<dbReference type="PANTHER" id="PTHR45663">
    <property type="entry name" value="GEO12009P1"/>
    <property type="match status" value="1"/>
</dbReference>
<dbReference type="EMBL" id="QFQP01000003">
    <property type="protein sequence ID" value="PZR16608.1"/>
    <property type="molecule type" value="Genomic_DNA"/>
</dbReference>
<gene>
    <name evidence="2" type="ORF">DI536_05455</name>
</gene>
<reference evidence="2 3" key="1">
    <citation type="submission" date="2017-08" db="EMBL/GenBank/DDBJ databases">
        <title>Infants hospitalized years apart are colonized by the same room-sourced microbial strains.</title>
        <authorList>
            <person name="Brooks B."/>
            <person name="Olm M.R."/>
            <person name="Firek B.A."/>
            <person name="Baker R."/>
            <person name="Thomas B.C."/>
            <person name="Morowitz M.J."/>
            <person name="Banfield J.F."/>
        </authorList>
    </citation>
    <scope>NUCLEOTIDE SEQUENCE [LARGE SCALE GENOMIC DNA]</scope>
    <source>
        <strain evidence="2">S2_003_000_R2_14</strain>
    </source>
</reference>
<organism evidence="2 3">
    <name type="scientific">Archangium gephyra</name>
    <dbReference type="NCBI Taxonomy" id="48"/>
    <lineage>
        <taxon>Bacteria</taxon>
        <taxon>Pseudomonadati</taxon>
        <taxon>Myxococcota</taxon>
        <taxon>Myxococcia</taxon>
        <taxon>Myxococcales</taxon>
        <taxon>Cystobacterineae</taxon>
        <taxon>Archangiaceae</taxon>
        <taxon>Archangium</taxon>
    </lineage>
</organism>
<dbReference type="PANTHER" id="PTHR45663:SF11">
    <property type="entry name" value="GEO12009P1"/>
    <property type="match status" value="1"/>
</dbReference>
<dbReference type="AlphaFoldDB" id="A0A2W5V5I1"/>
<dbReference type="CDD" id="cd02947">
    <property type="entry name" value="TRX_family"/>
    <property type="match status" value="1"/>
</dbReference>
<protein>
    <submittedName>
        <fullName evidence="2">Thioredoxin</fullName>
    </submittedName>
</protein>
<feature type="domain" description="Thioredoxin" evidence="1">
    <location>
        <begin position="1"/>
        <end position="111"/>
    </location>
</feature>
<dbReference type="PROSITE" id="PS51352">
    <property type="entry name" value="THIOREDOXIN_2"/>
    <property type="match status" value="1"/>
</dbReference>
<dbReference type="Gene3D" id="3.40.30.10">
    <property type="entry name" value="Glutaredoxin"/>
    <property type="match status" value="1"/>
</dbReference>
<dbReference type="GO" id="GO:0045454">
    <property type="term" value="P:cell redox homeostasis"/>
    <property type="evidence" value="ECO:0007669"/>
    <property type="project" value="TreeGrafter"/>
</dbReference>
<dbReference type="GO" id="GO:0005829">
    <property type="term" value="C:cytosol"/>
    <property type="evidence" value="ECO:0007669"/>
    <property type="project" value="TreeGrafter"/>
</dbReference>
<evidence type="ECO:0000313" key="3">
    <source>
        <dbReference type="Proteomes" id="UP000249061"/>
    </source>
</evidence>
<evidence type="ECO:0000259" key="1">
    <source>
        <dbReference type="PROSITE" id="PS51352"/>
    </source>
</evidence>
<accession>A0A2W5V5I1</accession>
<sequence length="111" mass="12511">MGQALEIGTPDNFDQLTNEADGLVVAYFWGPECPNCEIFARDFPTLLPEVPSTVRFVKTNAYEHPELARRFGIAGIPAFVLFKGGKKLGMMRQYYGRSYWTQVITEQSQAT</sequence>
<dbReference type="GO" id="GO:0015035">
    <property type="term" value="F:protein-disulfide reductase activity"/>
    <property type="evidence" value="ECO:0007669"/>
    <property type="project" value="TreeGrafter"/>
</dbReference>
<dbReference type="Proteomes" id="UP000249061">
    <property type="component" value="Unassembled WGS sequence"/>
</dbReference>